<evidence type="ECO:0000313" key="2">
    <source>
        <dbReference type="EMBL" id="RXK35140.1"/>
    </source>
</evidence>
<proteinExistence type="predicted"/>
<feature type="compositionally biased region" description="Acidic residues" evidence="1">
    <location>
        <begin position="234"/>
        <end position="245"/>
    </location>
</feature>
<keyword evidence="3" id="KW-1185">Reference proteome</keyword>
<reference evidence="2 3" key="1">
    <citation type="submission" date="2016-06" db="EMBL/GenBank/DDBJ databases">
        <title>Evolution of pathogenesis and genome organization in the Tremellales.</title>
        <authorList>
            <person name="Cuomo C."/>
            <person name="Litvintseva A."/>
            <person name="Heitman J."/>
            <person name="Chen Y."/>
            <person name="Sun S."/>
            <person name="Springer D."/>
            <person name="Dromer F."/>
            <person name="Young S."/>
            <person name="Zeng Q."/>
            <person name="Chapman S."/>
            <person name="Gujja S."/>
            <person name="Saif S."/>
            <person name="Birren B."/>
        </authorList>
    </citation>
    <scope>NUCLEOTIDE SEQUENCE [LARGE SCALE GENOMIC DNA]</scope>
    <source>
        <strain evidence="2 3">ATCC 28783</strain>
    </source>
</reference>
<dbReference type="Proteomes" id="UP000289152">
    <property type="component" value="Unassembled WGS sequence"/>
</dbReference>
<evidence type="ECO:0000313" key="3">
    <source>
        <dbReference type="Proteomes" id="UP000289152"/>
    </source>
</evidence>
<sequence>MDSYHQTLVDTENPLTCTTDIEPLGGGELRPQREGNLDSADFKLDLPSFWARVQWPKRTFIATIDPSSTLLCLAASKGNEITYLPNKRAVEAIARTWKSELQATQKSFKVRSQASDPSRRKLEVVHAISTLIGTVLSNSYLNVLERLSEEGLLQTCYNMSVSTFLGDFLPSHPGIMQYLNPHIVHDKIVFLAKCNPKLGNCKIKVNKKDKQAWWATVSTRITEINSTEAGIKDTEEDNGMVDEAELSSPETSGEDDGVPSWRVPSRKGLTKFEEDHMTADHNEHDQTLKIVCVYELWL</sequence>
<accession>A0A4V1M300</accession>
<name>A0A4V1M300_TREME</name>
<organism evidence="2 3">
    <name type="scientific">Tremella mesenterica</name>
    <name type="common">Jelly fungus</name>
    <dbReference type="NCBI Taxonomy" id="5217"/>
    <lineage>
        <taxon>Eukaryota</taxon>
        <taxon>Fungi</taxon>
        <taxon>Dikarya</taxon>
        <taxon>Basidiomycota</taxon>
        <taxon>Agaricomycotina</taxon>
        <taxon>Tremellomycetes</taxon>
        <taxon>Tremellales</taxon>
        <taxon>Tremellaceae</taxon>
        <taxon>Tremella</taxon>
    </lineage>
</organism>
<dbReference type="InParanoid" id="A0A4V1M300"/>
<dbReference type="EMBL" id="SDIL01000155">
    <property type="protein sequence ID" value="RXK35140.1"/>
    <property type="molecule type" value="Genomic_DNA"/>
</dbReference>
<dbReference type="AlphaFoldDB" id="A0A4V1M300"/>
<feature type="region of interest" description="Disordered" evidence="1">
    <location>
        <begin position="231"/>
        <end position="264"/>
    </location>
</feature>
<gene>
    <name evidence="2" type="ORF">M231_07588</name>
</gene>
<evidence type="ECO:0000256" key="1">
    <source>
        <dbReference type="SAM" id="MobiDB-lite"/>
    </source>
</evidence>
<protein>
    <submittedName>
        <fullName evidence="2">Uncharacterized protein</fullName>
    </submittedName>
</protein>
<comment type="caution">
    <text evidence="2">The sequence shown here is derived from an EMBL/GenBank/DDBJ whole genome shotgun (WGS) entry which is preliminary data.</text>
</comment>
<dbReference type="VEuPathDB" id="FungiDB:TREMEDRAFT_62200"/>